<evidence type="ECO:0000256" key="2">
    <source>
        <dbReference type="ARBA" id="ARBA00022679"/>
    </source>
</evidence>
<evidence type="ECO:0000256" key="5">
    <source>
        <dbReference type="ARBA" id="ARBA00025751"/>
    </source>
</evidence>
<dbReference type="Pfam" id="PF13656">
    <property type="entry name" value="RNA_pol_L_2"/>
    <property type="match status" value="1"/>
</dbReference>
<dbReference type="GO" id="GO:0046983">
    <property type="term" value="F:protein dimerization activity"/>
    <property type="evidence" value="ECO:0007669"/>
    <property type="project" value="InterPro"/>
</dbReference>
<dbReference type="SUPFAM" id="SSF55257">
    <property type="entry name" value="RBP11-like subunits of RNA polymerase"/>
    <property type="match status" value="1"/>
</dbReference>
<comment type="subcellular location">
    <subcellularLocation>
        <location evidence="6">Cytoplasm</location>
    </subcellularLocation>
</comment>
<dbReference type="GO" id="GO:0003899">
    <property type="term" value="F:DNA-directed RNA polymerase activity"/>
    <property type="evidence" value="ECO:0007669"/>
    <property type="project" value="UniProtKB-UniRule"/>
</dbReference>
<keyword evidence="4 6" id="KW-0804">Transcription</keyword>
<organism evidence="8 9">
    <name type="scientific">Stygiolobus azoricus</name>
    <dbReference type="NCBI Taxonomy" id="41675"/>
    <lineage>
        <taxon>Archaea</taxon>
        <taxon>Thermoproteota</taxon>
        <taxon>Thermoprotei</taxon>
        <taxon>Sulfolobales</taxon>
        <taxon>Sulfolobaceae</taxon>
        <taxon>Stygiolobus</taxon>
    </lineage>
</organism>
<dbReference type="CDD" id="cd06927">
    <property type="entry name" value="RNAP_L"/>
    <property type="match status" value="1"/>
</dbReference>
<proteinExistence type="inferred from homology"/>
<evidence type="ECO:0000256" key="1">
    <source>
        <dbReference type="ARBA" id="ARBA00022478"/>
    </source>
</evidence>
<dbReference type="GO" id="GO:0005737">
    <property type="term" value="C:cytoplasm"/>
    <property type="evidence" value="ECO:0007669"/>
    <property type="project" value="UniProtKB-SubCell"/>
</dbReference>
<keyword evidence="6" id="KW-0963">Cytoplasm</keyword>
<dbReference type="RefSeq" id="WP_156007280.1">
    <property type="nucleotide sequence ID" value="NZ_CP045483.1"/>
</dbReference>
<accession>A0A650CQ39</accession>
<dbReference type="EC" id="2.7.7.6" evidence="6"/>
<evidence type="ECO:0000256" key="4">
    <source>
        <dbReference type="ARBA" id="ARBA00023163"/>
    </source>
</evidence>
<dbReference type="PROSITE" id="PS01154">
    <property type="entry name" value="RNA_POL_L_13KD"/>
    <property type="match status" value="1"/>
</dbReference>
<dbReference type="Proteomes" id="UP000423396">
    <property type="component" value="Chromosome"/>
</dbReference>
<dbReference type="GO" id="GO:0000428">
    <property type="term" value="C:DNA-directed RNA polymerase complex"/>
    <property type="evidence" value="ECO:0007669"/>
    <property type="project" value="UniProtKB-KW"/>
</dbReference>
<dbReference type="InterPro" id="IPR009025">
    <property type="entry name" value="RBP11-like_dimer"/>
</dbReference>
<keyword evidence="1 6" id="KW-0240">DNA-directed RNA polymerase</keyword>
<dbReference type="GO" id="GO:0003677">
    <property type="term" value="F:DNA binding"/>
    <property type="evidence" value="ECO:0007669"/>
    <property type="project" value="InterPro"/>
</dbReference>
<comment type="catalytic activity">
    <reaction evidence="6">
        <text>RNA(n) + a ribonucleoside 5'-triphosphate = RNA(n+1) + diphosphate</text>
        <dbReference type="Rhea" id="RHEA:21248"/>
        <dbReference type="Rhea" id="RHEA-COMP:14527"/>
        <dbReference type="Rhea" id="RHEA-COMP:17342"/>
        <dbReference type="ChEBI" id="CHEBI:33019"/>
        <dbReference type="ChEBI" id="CHEBI:61557"/>
        <dbReference type="ChEBI" id="CHEBI:140395"/>
        <dbReference type="EC" id="2.7.7.6"/>
    </reaction>
</comment>
<dbReference type="GeneID" id="42799038"/>
<feature type="domain" description="DNA-directed RNA polymerase RBP11-like dimerisation" evidence="7">
    <location>
        <begin position="13"/>
        <end position="85"/>
    </location>
</feature>
<reference evidence="8 9" key="1">
    <citation type="submission" date="2019-10" db="EMBL/GenBank/DDBJ databases">
        <title>Genome Sequences from Six Type Strain Members of the Archaeal Family Sulfolobaceae: Acidianus ambivalens, Acidianus infernus, Metallosphaera prunae, Stygiolobus azoricus, Sulfolobus metallicus, and Sulfurisphaera ohwakuensis.</title>
        <authorList>
            <person name="Counts J.A."/>
            <person name="Kelly R.M."/>
        </authorList>
    </citation>
    <scope>NUCLEOTIDE SEQUENCE [LARGE SCALE GENOMIC DNA]</scope>
    <source>
        <strain evidence="8 9">FC6</strain>
    </source>
</reference>
<evidence type="ECO:0000313" key="9">
    <source>
        <dbReference type="Proteomes" id="UP000423396"/>
    </source>
</evidence>
<dbReference type="OrthoDB" id="24205at2157"/>
<comment type="function">
    <text evidence="6">DNA-dependent RNA polymerase (RNAP) catalyzes the transcription of DNA into RNA using the four ribonucleoside triphosphates as substrates.</text>
</comment>
<dbReference type="GO" id="GO:0006351">
    <property type="term" value="P:DNA-templated transcription"/>
    <property type="evidence" value="ECO:0007669"/>
    <property type="project" value="UniProtKB-UniRule"/>
</dbReference>
<dbReference type="KEGG" id="sazo:D1868_08170"/>
<gene>
    <name evidence="6" type="primary">rpo11</name>
    <name evidence="6" type="synonym">rpoL</name>
    <name evidence="8" type="ORF">D1868_08170</name>
</gene>
<dbReference type="NCBIfam" id="NF002233">
    <property type="entry name" value="PRK01146.1-1"/>
    <property type="match status" value="1"/>
</dbReference>
<evidence type="ECO:0000256" key="3">
    <source>
        <dbReference type="ARBA" id="ARBA00022695"/>
    </source>
</evidence>
<dbReference type="EMBL" id="CP045483">
    <property type="protein sequence ID" value="QGR19960.1"/>
    <property type="molecule type" value="Genomic_DNA"/>
</dbReference>
<dbReference type="AlphaFoldDB" id="A0A650CQ39"/>
<dbReference type="PANTHER" id="PTHR13946">
    <property type="entry name" value="DNA-DIRECTED RNA POLYMERASE I,II,III"/>
    <property type="match status" value="1"/>
</dbReference>
<comment type="similarity">
    <text evidence="5 6">Belongs to the archaeal Rpo11/eukaryotic RPB11/RPC19 RNA polymerase subunit family.</text>
</comment>
<keyword evidence="9" id="KW-1185">Reference proteome</keyword>
<dbReference type="HAMAP" id="MF_00261">
    <property type="entry name" value="RNApol_arch_Rpo11"/>
    <property type="match status" value="1"/>
</dbReference>
<dbReference type="InterPro" id="IPR008193">
    <property type="entry name" value="RNA_pol_Rpb11_13-16kDa_CS"/>
</dbReference>
<dbReference type="PANTHER" id="PTHR13946:SF28">
    <property type="entry name" value="DNA-DIRECTED RNA POLYMERASES I AND III SUBUNIT RPAC2"/>
    <property type="match status" value="1"/>
</dbReference>
<dbReference type="InterPro" id="IPR036603">
    <property type="entry name" value="RBP11-like"/>
</dbReference>
<keyword evidence="2 6" id="KW-0808">Transferase</keyword>
<evidence type="ECO:0000256" key="6">
    <source>
        <dbReference type="HAMAP-Rule" id="MF_00261"/>
    </source>
</evidence>
<keyword evidence="3 6" id="KW-0548">Nucleotidyltransferase</keyword>
<dbReference type="Gene3D" id="3.30.1360.10">
    <property type="entry name" value="RNA polymerase, RBP11-like subunit"/>
    <property type="match status" value="1"/>
</dbReference>
<comment type="subunit">
    <text evidence="6">Part of the RNA polymerase complex.</text>
</comment>
<evidence type="ECO:0000313" key="8">
    <source>
        <dbReference type="EMBL" id="QGR19960.1"/>
    </source>
</evidence>
<dbReference type="InterPro" id="IPR022905">
    <property type="entry name" value="Rpo11-like"/>
</dbReference>
<evidence type="ECO:0000259" key="7">
    <source>
        <dbReference type="Pfam" id="PF13656"/>
    </source>
</evidence>
<sequence length="94" mass="10561">MEVKILKETDEYLEVQIDGEDHTLGNLLKGMLLMVPGVKFASYTQPHPLIDSIIIKTMTDGTIKPREALKKAIELAESYANKFIEEVKSIEKGN</sequence>
<protein>
    <recommendedName>
        <fullName evidence="6">DNA-directed RNA polymerase subunit Rpo11</fullName>
        <ecNumber evidence="6">2.7.7.6</ecNumber>
    </recommendedName>
    <alternativeName>
        <fullName evidence="6">DNA-directed RNA polymerase subunit L</fullName>
    </alternativeName>
</protein>
<name>A0A650CQ39_9CREN</name>